<evidence type="ECO:0000313" key="2">
    <source>
        <dbReference type="Proteomes" id="UP000226525"/>
    </source>
</evidence>
<evidence type="ECO:0000313" key="1">
    <source>
        <dbReference type="EMBL" id="MAH62524.1"/>
    </source>
</evidence>
<comment type="caution">
    <text evidence="1">The sequence shown here is derived from an EMBL/GenBank/DDBJ whole genome shotgun (WGS) entry which is preliminary data.</text>
</comment>
<gene>
    <name evidence="1" type="ORF">CMN54_03570</name>
</gene>
<dbReference type="Proteomes" id="UP000226525">
    <property type="component" value="Unassembled WGS sequence"/>
</dbReference>
<dbReference type="EMBL" id="NZEX01000036">
    <property type="protein sequence ID" value="MAH62524.1"/>
    <property type="molecule type" value="Genomic_DNA"/>
</dbReference>
<organism evidence="1 2">
    <name type="scientific">SAR324 cluster bacterium</name>
    <dbReference type="NCBI Taxonomy" id="2024889"/>
    <lineage>
        <taxon>Bacteria</taxon>
        <taxon>Deltaproteobacteria</taxon>
        <taxon>SAR324 cluster</taxon>
    </lineage>
</organism>
<name>A0A2D6YH87_9DELT</name>
<proteinExistence type="predicted"/>
<protein>
    <submittedName>
        <fullName evidence="1">Uncharacterized protein</fullName>
    </submittedName>
</protein>
<dbReference type="AlphaFoldDB" id="A0A2D6YH87"/>
<accession>A0A2D6YH87</accession>
<reference evidence="2" key="1">
    <citation type="submission" date="2017-09" db="EMBL/GenBank/DDBJ databases">
        <title>The Reconstruction of 2,631 Draft Metagenome-Assembled Genomes from the Global Oceans.</title>
        <authorList>
            <person name="Tully B.J."/>
            <person name="Graham E.D."/>
            <person name="Heidelberg J.F."/>
        </authorList>
    </citation>
    <scope>NUCLEOTIDE SEQUENCE [LARGE SCALE GENOMIC DNA]</scope>
</reference>
<sequence>MEMQPTTNLESIKVTPPKNSKLGDLRWRLDRIRSSIPNRSNLLNQPSGHSVPFLPSKKLDSFLFSAVNHLNFDRSTF</sequence>